<protein>
    <submittedName>
        <fullName evidence="1">Uncharacterized protein</fullName>
    </submittedName>
</protein>
<comment type="caution">
    <text evidence="1">The sequence shown here is derived from an EMBL/GenBank/DDBJ whole genome shotgun (WGS) entry which is preliminary data.</text>
</comment>
<dbReference type="Proteomes" id="UP001565242">
    <property type="component" value="Unassembled WGS sequence"/>
</dbReference>
<evidence type="ECO:0000313" key="2">
    <source>
        <dbReference type="Proteomes" id="UP001565242"/>
    </source>
</evidence>
<gene>
    <name evidence="1" type="ORF">AALM99_03740</name>
</gene>
<keyword evidence="2" id="KW-1185">Reference proteome</keyword>
<organism evidence="1 2">
    <name type="scientific">Lactococcus muris</name>
    <dbReference type="NCBI Taxonomy" id="2941330"/>
    <lineage>
        <taxon>Bacteria</taxon>
        <taxon>Bacillati</taxon>
        <taxon>Bacillota</taxon>
        <taxon>Bacilli</taxon>
        <taxon>Lactobacillales</taxon>
        <taxon>Streptococcaceae</taxon>
        <taxon>Lactococcus</taxon>
    </lineage>
</organism>
<name>A0ABV4D748_9LACT</name>
<reference evidence="1 2" key="1">
    <citation type="submission" date="2024-03" db="EMBL/GenBank/DDBJ databases">
        <title>Mouse gut bacterial collection (mGBC) of GemPharmatech.</title>
        <authorList>
            <person name="He Y."/>
            <person name="Dong L."/>
            <person name="Wu D."/>
            <person name="Gao X."/>
            <person name="Lin Z."/>
        </authorList>
    </citation>
    <scope>NUCLEOTIDE SEQUENCE [LARGE SCALE GENOMIC DNA]</scope>
    <source>
        <strain evidence="1 2">20-218</strain>
    </source>
</reference>
<proteinExistence type="predicted"/>
<accession>A0ABV4D748</accession>
<dbReference type="RefSeq" id="WP_369917911.1">
    <property type="nucleotide sequence ID" value="NZ_JBCLSQ010000006.1"/>
</dbReference>
<evidence type="ECO:0000313" key="1">
    <source>
        <dbReference type="EMBL" id="MEY8537562.1"/>
    </source>
</evidence>
<sequence>MNKIETQMIKRPSSAPVLIANNANLALYKNCREWRRYATALEEKVAELTRPKLTIPKYIAESLEKVAKAHQIVHAMHGDVFGVLDAADWLVTFCEAGNENVMNQELFDYLSQDKSGHIETCMAFLNPLTRQFVEVVD</sequence>
<dbReference type="EMBL" id="JBCLSQ010000006">
    <property type="protein sequence ID" value="MEY8537562.1"/>
    <property type="molecule type" value="Genomic_DNA"/>
</dbReference>